<dbReference type="GO" id="GO:0003677">
    <property type="term" value="F:DNA binding"/>
    <property type="evidence" value="ECO:0007669"/>
    <property type="project" value="UniProtKB-KW"/>
</dbReference>
<dbReference type="GO" id="GO:0003700">
    <property type="term" value="F:DNA-binding transcription factor activity"/>
    <property type="evidence" value="ECO:0007669"/>
    <property type="project" value="TreeGrafter"/>
</dbReference>
<evidence type="ECO:0000313" key="9">
    <source>
        <dbReference type="Proteomes" id="UP000050517"/>
    </source>
</evidence>
<comment type="similarity">
    <text evidence="1">Belongs to the LysR transcriptional regulatory family.</text>
</comment>
<accession>A0A0Q0YMI9</accession>
<dbReference type="EMBL" id="LKST01000003">
    <property type="protein sequence ID" value="KQB83665.1"/>
    <property type="molecule type" value="Genomic_DNA"/>
</dbReference>
<proteinExistence type="inferred from homology"/>
<dbReference type="RefSeq" id="WP_055123075.1">
    <property type="nucleotide sequence ID" value="NZ_LKST01000003.1"/>
</dbReference>
<dbReference type="InterPro" id="IPR005119">
    <property type="entry name" value="LysR_subst-bd"/>
</dbReference>
<dbReference type="CDD" id="cd05466">
    <property type="entry name" value="PBP2_LTTR_substrate"/>
    <property type="match status" value="1"/>
</dbReference>
<protein>
    <submittedName>
        <fullName evidence="8">LysR substrate binding domain protein</fullName>
    </submittedName>
</protein>
<evidence type="ECO:0000256" key="1">
    <source>
        <dbReference type="ARBA" id="ARBA00009437"/>
    </source>
</evidence>
<keyword evidence="5" id="KW-0804">Transcription</keyword>
<dbReference type="OrthoDB" id="3388207at2"/>
<feature type="compositionally biased region" description="Basic and acidic residues" evidence="6">
    <location>
        <begin position="193"/>
        <end position="211"/>
    </location>
</feature>
<organism evidence="8 9">
    <name type="scientific">Corynebacterium oculi</name>
    <dbReference type="NCBI Taxonomy" id="1544416"/>
    <lineage>
        <taxon>Bacteria</taxon>
        <taxon>Bacillati</taxon>
        <taxon>Actinomycetota</taxon>
        <taxon>Actinomycetes</taxon>
        <taxon>Mycobacteriales</taxon>
        <taxon>Corynebacteriaceae</taxon>
        <taxon>Corynebacterium</taxon>
    </lineage>
</organism>
<dbReference type="AlphaFoldDB" id="A0A0Q0YMI9"/>
<dbReference type="PATRIC" id="fig|1544416.3.peg.1735"/>
<evidence type="ECO:0000256" key="4">
    <source>
        <dbReference type="ARBA" id="ARBA00023159"/>
    </source>
</evidence>
<evidence type="ECO:0000313" key="8">
    <source>
        <dbReference type="EMBL" id="KQB83665.1"/>
    </source>
</evidence>
<dbReference type="PANTHER" id="PTHR30346:SF0">
    <property type="entry name" value="HCA OPERON TRANSCRIPTIONAL ACTIVATOR HCAR"/>
    <property type="match status" value="1"/>
</dbReference>
<dbReference type="GO" id="GO:0032993">
    <property type="term" value="C:protein-DNA complex"/>
    <property type="evidence" value="ECO:0007669"/>
    <property type="project" value="TreeGrafter"/>
</dbReference>
<keyword evidence="9" id="KW-1185">Reference proteome</keyword>
<evidence type="ECO:0000256" key="6">
    <source>
        <dbReference type="SAM" id="MobiDB-lite"/>
    </source>
</evidence>
<dbReference type="Gene3D" id="3.40.190.10">
    <property type="entry name" value="Periplasmic binding protein-like II"/>
    <property type="match status" value="2"/>
</dbReference>
<reference evidence="8 9" key="1">
    <citation type="submission" date="2015-10" db="EMBL/GenBank/DDBJ databases">
        <title>Corynebacteirum lowii and Corynebacterium oculi species nova, derived from human clinical disease and and emended description of Corynebacterium mastiditis.</title>
        <authorList>
            <person name="Bernard K."/>
            <person name="Pacheco A.L."/>
            <person name="Mcdougall C."/>
            <person name="Burtx T."/>
            <person name="Weibe D."/>
            <person name="Tyler S."/>
            <person name="Olson A.B."/>
            <person name="Cnockaert M."/>
            <person name="Eguchi H."/>
            <person name="Kuwahara T."/>
            <person name="Nakayama-Imaohji H."/>
            <person name="Boudewijins M."/>
            <person name="Van Hoecke F."/>
            <person name="Bernier A.-M."/>
            <person name="Vandamme P."/>
        </authorList>
    </citation>
    <scope>NUCLEOTIDE SEQUENCE [LARGE SCALE GENOMIC DNA]</scope>
    <source>
        <strain evidence="8 9">NML 130210</strain>
    </source>
</reference>
<gene>
    <name evidence="8" type="ORF">Cocul_01737</name>
</gene>
<name>A0A0Q0YMI9_9CORY</name>
<dbReference type="Pfam" id="PF03466">
    <property type="entry name" value="LysR_substrate"/>
    <property type="match status" value="1"/>
</dbReference>
<feature type="region of interest" description="Disordered" evidence="6">
    <location>
        <begin position="178"/>
        <end position="231"/>
    </location>
</feature>
<keyword evidence="3" id="KW-0238">DNA-binding</keyword>
<evidence type="ECO:0000256" key="5">
    <source>
        <dbReference type="ARBA" id="ARBA00023163"/>
    </source>
</evidence>
<keyword evidence="2" id="KW-0805">Transcription regulation</keyword>
<evidence type="ECO:0000256" key="3">
    <source>
        <dbReference type="ARBA" id="ARBA00023125"/>
    </source>
</evidence>
<dbReference type="SUPFAM" id="SSF53850">
    <property type="entry name" value="Periplasmic binding protein-like II"/>
    <property type="match status" value="1"/>
</dbReference>
<sequence>MLRLAFVTGTEPGKWFDRFAQRTRHGGIEPRDSDDPMVLLESGAVDLALVRLPDARMTERYHRVVLYSEARGVAVPKESVFAEVGQPVPAVELDGEMVQYRLPESGEADVAAVRAALQVVAANVGVVIAPRPLLKILSRKQVVPLELLDESVPQTSIALVWLKERDGDAIQDFVGIARGRTSNSSRQAAPKRSAREKTKAKQARRAQDKKNGAPGTRKAPGKRANQRRRKR</sequence>
<keyword evidence="4" id="KW-0010">Activator</keyword>
<evidence type="ECO:0000259" key="7">
    <source>
        <dbReference type="Pfam" id="PF03466"/>
    </source>
</evidence>
<evidence type="ECO:0000256" key="2">
    <source>
        <dbReference type="ARBA" id="ARBA00023015"/>
    </source>
</evidence>
<dbReference type="STRING" id="1544416.Cocul_01737"/>
<feature type="compositionally biased region" description="Basic residues" evidence="6">
    <location>
        <begin position="219"/>
        <end position="231"/>
    </location>
</feature>
<dbReference type="Proteomes" id="UP000050517">
    <property type="component" value="Unassembled WGS sequence"/>
</dbReference>
<comment type="caution">
    <text evidence="8">The sequence shown here is derived from an EMBL/GenBank/DDBJ whole genome shotgun (WGS) entry which is preliminary data.</text>
</comment>
<dbReference type="PANTHER" id="PTHR30346">
    <property type="entry name" value="TRANSCRIPTIONAL DUAL REGULATOR HCAR-RELATED"/>
    <property type="match status" value="1"/>
</dbReference>
<feature type="domain" description="LysR substrate-binding" evidence="7">
    <location>
        <begin position="30"/>
        <end position="179"/>
    </location>
</feature>